<name>A0A914E8N8_9BILA</name>
<dbReference type="InterPro" id="IPR001452">
    <property type="entry name" value="SH3_domain"/>
</dbReference>
<evidence type="ECO:0000256" key="1">
    <source>
        <dbReference type="ARBA" id="ARBA00022443"/>
    </source>
</evidence>
<dbReference type="SUPFAM" id="SSF48403">
    <property type="entry name" value="Ankyrin repeat"/>
    <property type="match status" value="1"/>
</dbReference>
<dbReference type="InterPro" id="IPR002110">
    <property type="entry name" value="Ankyrin_rpt"/>
</dbReference>
<protein>
    <submittedName>
        <fullName evidence="9">SH3 domain-containing protein</fullName>
    </submittedName>
</protein>
<feature type="repeat" description="ANK" evidence="4">
    <location>
        <begin position="64"/>
        <end position="96"/>
    </location>
</feature>
<feature type="region of interest" description="Disordered" evidence="6">
    <location>
        <begin position="487"/>
        <end position="508"/>
    </location>
</feature>
<dbReference type="PROSITE" id="PS50088">
    <property type="entry name" value="ANK_REPEAT"/>
    <property type="match status" value="4"/>
</dbReference>
<organism evidence="8 9">
    <name type="scientific">Acrobeloides nanus</name>
    <dbReference type="NCBI Taxonomy" id="290746"/>
    <lineage>
        <taxon>Eukaryota</taxon>
        <taxon>Metazoa</taxon>
        <taxon>Ecdysozoa</taxon>
        <taxon>Nematoda</taxon>
        <taxon>Chromadorea</taxon>
        <taxon>Rhabditida</taxon>
        <taxon>Tylenchina</taxon>
        <taxon>Cephalobomorpha</taxon>
        <taxon>Cephaloboidea</taxon>
        <taxon>Cephalobidae</taxon>
        <taxon>Acrobeloides</taxon>
    </lineage>
</organism>
<dbReference type="AlphaFoldDB" id="A0A914E8N8"/>
<feature type="repeat" description="ANK" evidence="4">
    <location>
        <begin position="201"/>
        <end position="233"/>
    </location>
</feature>
<dbReference type="InterPro" id="IPR036770">
    <property type="entry name" value="Ankyrin_rpt-contain_sf"/>
</dbReference>
<feature type="region of interest" description="Disordered" evidence="6">
    <location>
        <begin position="433"/>
        <end position="467"/>
    </location>
</feature>
<dbReference type="PROSITE" id="PS50002">
    <property type="entry name" value="SH3"/>
    <property type="match status" value="1"/>
</dbReference>
<keyword evidence="3 4" id="KW-0040">ANK repeat</keyword>
<dbReference type="SMART" id="SM00326">
    <property type="entry name" value="SH3"/>
    <property type="match status" value="1"/>
</dbReference>
<dbReference type="Gene3D" id="1.25.40.20">
    <property type="entry name" value="Ankyrin repeat-containing domain"/>
    <property type="match status" value="2"/>
</dbReference>
<feature type="compositionally biased region" description="Low complexity" evidence="6">
    <location>
        <begin position="538"/>
        <end position="567"/>
    </location>
</feature>
<feature type="repeat" description="ANK" evidence="4">
    <location>
        <begin position="169"/>
        <end position="201"/>
    </location>
</feature>
<feature type="region of interest" description="Disordered" evidence="6">
    <location>
        <begin position="349"/>
        <end position="418"/>
    </location>
</feature>
<reference evidence="9" key="1">
    <citation type="submission" date="2022-11" db="UniProtKB">
        <authorList>
            <consortium name="WormBaseParasite"/>
        </authorList>
    </citation>
    <scope>IDENTIFICATION</scope>
</reference>
<evidence type="ECO:0000256" key="5">
    <source>
        <dbReference type="PROSITE-ProRule" id="PRU00192"/>
    </source>
</evidence>
<evidence type="ECO:0000313" key="9">
    <source>
        <dbReference type="WBParaSite" id="ACRNAN_scaffold65.g24606.t1"/>
    </source>
</evidence>
<evidence type="ECO:0000256" key="4">
    <source>
        <dbReference type="PROSITE-ProRule" id="PRU00023"/>
    </source>
</evidence>
<dbReference type="PANTHER" id="PTHR24174">
    <property type="entry name" value="ANKYRIN REPEAT AND STERILE ALPHA MOTIF DOMAIN-CONTAINING PROTEIN 1"/>
    <property type="match status" value="1"/>
</dbReference>
<dbReference type="InterPro" id="IPR033635">
    <property type="entry name" value="ANKS1/Caskin"/>
</dbReference>
<feature type="compositionally biased region" description="Low complexity" evidence="6">
    <location>
        <begin position="356"/>
        <end position="365"/>
    </location>
</feature>
<evidence type="ECO:0000256" key="2">
    <source>
        <dbReference type="ARBA" id="ARBA00022737"/>
    </source>
</evidence>
<dbReference type="WBParaSite" id="ACRNAN_scaffold65.g24606.t1">
    <property type="protein sequence ID" value="ACRNAN_scaffold65.g24606.t1"/>
    <property type="gene ID" value="ACRNAN_scaffold65.g24606"/>
</dbReference>
<dbReference type="Pfam" id="PF12796">
    <property type="entry name" value="Ank_2"/>
    <property type="match status" value="2"/>
</dbReference>
<keyword evidence="1 5" id="KW-0728">SH3 domain</keyword>
<proteinExistence type="predicted"/>
<evidence type="ECO:0000256" key="3">
    <source>
        <dbReference type="ARBA" id="ARBA00023043"/>
    </source>
</evidence>
<feature type="region of interest" description="Disordered" evidence="6">
    <location>
        <begin position="524"/>
        <end position="567"/>
    </location>
</feature>
<keyword evidence="2" id="KW-0677">Repeat</keyword>
<evidence type="ECO:0000256" key="6">
    <source>
        <dbReference type="SAM" id="MobiDB-lite"/>
    </source>
</evidence>
<evidence type="ECO:0000313" key="8">
    <source>
        <dbReference type="Proteomes" id="UP000887540"/>
    </source>
</evidence>
<accession>A0A914E8N8</accession>
<feature type="repeat" description="ANK" evidence="4">
    <location>
        <begin position="97"/>
        <end position="129"/>
    </location>
</feature>
<dbReference type="PROSITE" id="PS50297">
    <property type="entry name" value="ANK_REP_REGION"/>
    <property type="match status" value="3"/>
</dbReference>
<dbReference type="InterPro" id="IPR036028">
    <property type="entry name" value="SH3-like_dom_sf"/>
</dbReference>
<dbReference type="Proteomes" id="UP000887540">
    <property type="component" value="Unplaced"/>
</dbReference>
<feature type="compositionally biased region" description="Polar residues" evidence="6">
    <location>
        <begin position="438"/>
        <end position="450"/>
    </location>
</feature>
<feature type="compositionally biased region" description="Polar residues" evidence="6">
    <location>
        <begin position="390"/>
        <end position="414"/>
    </location>
</feature>
<keyword evidence="8" id="KW-1185">Reference proteome</keyword>
<feature type="compositionally biased region" description="Low complexity" evidence="6">
    <location>
        <begin position="498"/>
        <end position="508"/>
    </location>
</feature>
<feature type="domain" description="SH3" evidence="7">
    <location>
        <begin position="264"/>
        <end position="332"/>
    </location>
</feature>
<dbReference type="Gene3D" id="2.30.30.40">
    <property type="entry name" value="SH3 Domains"/>
    <property type="match status" value="1"/>
</dbReference>
<sequence>MFALRKLSSSISDLLNLQNKHLSLHDNYEEKNYPLHFAAKMGNSILLEKLLKSNYFKVDMEDQKGRTALHYAVQNACADVTIILLNYWANVDANDYMETSPAHLAVQVDQINQVLLLIKHGAEFFAKDKYGKTPFNIACEYGYIKIIEILISSCILTKILQEIENSPNSNISPLHLAARHGHVEICALLINHGFPLNHANSHGSALHEAVKNGRIPVVRLLLNLGINHKIVDSFGCTAGELAEKGVDRNPISAREIIVLMKDYPRRVYGTAIRNYSADESTGHLSLSIGDIVWITDQTSCEKKGLWKGIVFTAKGTSRSGYFPAPVVEVDKEEFIDTISGQYMSNKLRSGTDLRCPSAPSSSSSSILKTPKTPRKLKMVPMPTVPDFSKLPTSLSKMNMNSQHNTDSESNASSTGDKHSSAATLYYLPRRPSALNLPPNCSTSPTPSRTDSCLEGSASFTDEDFPQQEILTMTSTTTTFPTTSLITRHSFSKKSDRNSTSSGCSQASSGFESAKTASQLASSNSSSSCGSSNLVNHNSSMSSGVSSLTDSPSNRSTGGMSTGTASSSSSPYYYCNGDGAYDIYGHVGNGQAKKFNVRELMAKGVA</sequence>
<dbReference type="SMART" id="SM00248">
    <property type="entry name" value="ANK"/>
    <property type="match status" value="6"/>
</dbReference>
<dbReference type="SUPFAM" id="SSF50044">
    <property type="entry name" value="SH3-domain"/>
    <property type="match status" value="1"/>
</dbReference>
<evidence type="ECO:0000259" key="7">
    <source>
        <dbReference type="PROSITE" id="PS50002"/>
    </source>
</evidence>
<dbReference type="PANTHER" id="PTHR24174:SF16">
    <property type="entry name" value="CASKIN-2"/>
    <property type="match status" value="1"/>
</dbReference>